<gene>
    <name evidence="1" type="ORF">DAMO_1069</name>
</gene>
<dbReference type="STRING" id="671143.DAMO_1069"/>
<reference evidence="1 2" key="1">
    <citation type="journal article" date="2010" name="Nature">
        <title>Nitrite-driven anaerobic methane oxidation by oxygenic bacteria.</title>
        <authorList>
            <person name="Ettwig K.F."/>
            <person name="Butler M.K."/>
            <person name="Le Paslier D."/>
            <person name="Pelletier E."/>
            <person name="Mangenot S."/>
            <person name="Kuypers M.M.M."/>
            <person name="Schreiber F."/>
            <person name="Dutilh B.E."/>
            <person name="Zedelius J."/>
            <person name="de Beer D."/>
            <person name="Gloerich J."/>
            <person name="Wessels H.J.C.T."/>
            <person name="van Allen T."/>
            <person name="Luesken F."/>
            <person name="Wu M."/>
            <person name="van de Pas-Schoonen K.T."/>
            <person name="Op den Camp H.J.M."/>
            <person name="Janssen-Megens E.M."/>
            <person name="Francoijs K-J."/>
            <person name="Stunnenberg H."/>
            <person name="Weissenbach J."/>
            <person name="Jetten M.S.M."/>
            <person name="Strous M."/>
        </authorList>
    </citation>
    <scope>NUCLEOTIDE SEQUENCE [LARGE SCALE GENOMIC DNA]</scope>
</reference>
<dbReference type="KEGG" id="mox:DAMO_1069"/>
<dbReference type="AlphaFoldDB" id="D5MN29"/>
<evidence type="ECO:0000313" key="1">
    <source>
        <dbReference type="EMBL" id="CBE68129.1"/>
    </source>
</evidence>
<dbReference type="HOGENOM" id="CLU_2245012_0_0_0"/>
<sequence>MSLFDLLRQLPFPGARDHRRGKPTDADSIVQRQLSQPVIINTLQRKAKLTIILFGDMFTIALLQFGVESAKRLSDYGKFLYQRMTMPRITMIECTHHYPSHVVA</sequence>
<name>D5MN29_METO1</name>
<proteinExistence type="predicted"/>
<protein>
    <submittedName>
        <fullName evidence="1">Uncharacterized protein</fullName>
    </submittedName>
</protein>
<dbReference type="EMBL" id="FP565575">
    <property type="protein sequence ID" value="CBE68129.1"/>
    <property type="molecule type" value="Genomic_DNA"/>
</dbReference>
<evidence type="ECO:0000313" key="2">
    <source>
        <dbReference type="Proteomes" id="UP000006898"/>
    </source>
</evidence>
<accession>D5MN29</accession>
<dbReference type="Proteomes" id="UP000006898">
    <property type="component" value="Chromosome"/>
</dbReference>
<organism evidence="1 2">
    <name type="scientific">Methylomirabilis oxygeniifera</name>
    <dbReference type="NCBI Taxonomy" id="671143"/>
    <lineage>
        <taxon>Bacteria</taxon>
        <taxon>Candidatus Methylomirabilota</taxon>
        <taxon>Candidatus Methylomirabilia</taxon>
        <taxon>Candidatus Methylomirabilales</taxon>
        <taxon>Candidatus Methylomirabilaceae</taxon>
        <taxon>Candidatus Methylomirabilis</taxon>
    </lineage>
</organism>